<name>A0A8S5Q8C8_9CAUD</name>
<proteinExistence type="predicted"/>
<accession>A0A8S5Q8C8</accession>
<sequence>MQAVKSNTRKYYWTGTITTSDKKTYEFGNEDIVKGSGYISRQCCGNSEIELGSVYAAELGISLFCDIDRYTLDGAEIKLWFHLVLENSGTESIPMGVFYVAEANRRIKTLELKAYDGMLNLDKSFNKGLSSAYPYEFLSLLSKACHVELAQTKEEIEALPNGTELLGIYQDNDIESWRDFLYYIAQTLGCFAVIDRYGKLSLASYGSTPVMAIDIRHRFSSSFSDFVTRYTAVSSTNKKMETAEYYAKDPDDGLTMNLGVNPLLQFGLEETRKRIINTILDVVSTVEYVPFDSETIGNPALDLGDVLRFTGGHADETKQSAITSIYTKINGKQTVKCVGKNPRLAAAKSKNDKNISGLISSIGETKLSIYTFTNALALDAGEEKLSIINMEFASGDETNAEFHAQVIMEVESNPDTRMLTAETTIDLGTTTDDE</sequence>
<protein>
    <submittedName>
        <fullName evidence="1">Uncharacterized protein</fullName>
    </submittedName>
</protein>
<evidence type="ECO:0000313" key="1">
    <source>
        <dbReference type="EMBL" id="DAE15304.1"/>
    </source>
</evidence>
<organism evidence="1">
    <name type="scientific">Siphoviridae sp. ctUGR26</name>
    <dbReference type="NCBI Taxonomy" id="2825527"/>
    <lineage>
        <taxon>Viruses</taxon>
        <taxon>Duplodnaviria</taxon>
        <taxon>Heunggongvirae</taxon>
        <taxon>Uroviricota</taxon>
        <taxon>Caudoviricetes</taxon>
    </lineage>
</organism>
<reference evidence="1" key="1">
    <citation type="journal article" date="2021" name="Proc. Natl. Acad. Sci. U.S.A.">
        <title>A Catalog of Tens of Thousands of Viruses from Human Metagenomes Reveals Hidden Associations with Chronic Diseases.</title>
        <authorList>
            <person name="Tisza M.J."/>
            <person name="Buck C.B."/>
        </authorList>
    </citation>
    <scope>NUCLEOTIDE SEQUENCE</scope>
    <source>
        <strain evidence="1">CtUGR26</strain>
    </source>
</reference>
<dbReference type="EMBL" id="BK015602">
    <property type="protein sequence ID" value="DAE15304.1"/>
    <property type="molecule type" value="Genomic_DNA"/>
</dbReference>